<proteinExistence type="predicted"/>
<reference evidence="1 2" key="1">
    <citation type="submission" date="2021-08" db="EMBL/GenBank/DDBJ databases">
        <title>WGS assembly of Ceratopteris richardii.</title>
        <authorList>
            <person name="Marchant D.B."/>
            <person name="Chen G."/>
            <person name="Jenkins J."/>
            <person name="Shu S."/>
            <person name="Leebens-Mack J."/>
            <person name="Grimwood J."/>
            <person name="Schmutz J."/>
            <person name="Soltis P."/>
            <person name="Soltis D."/>
            <person name="Chen Z.-H."/>
        </authorList>
    </citation>
    <scope>NUCLEOTIDE SEQUENCE [LARGE SCALE GENOMIC DNA]</scope>
    <source>
        <strain evidence="1">Whitten #5841</strain>
        <tissue evidence="1">Leaf</tissue>
    </source>
</reference>
<protein>
    <submittedName>
        <fullName evidence="1">Uncharacterized protein</fullName>
    </submittedName>
</protein>
<keyword evidence="2" id="KW-1185">Reference proteome</keyword>
<organism evidence="1 2">
    <name type="scientific">Ceratopteris richardii</name>
    <name type="common">Triangle waterfern</name>
    <dbReference type="NCBI Taxonomy" id="49495"/>
    <lineage>
        <taxon>Eukaryota</taxon>
        <taxon>Viridiplantae</taxon>
        <taxon>Streptophyta</taxon>
        <taxon>Embryophyta</taxon>
        <taxon>Tracheophyta</taxon>
        <taxon>Polypodiopsida</taxon>
        <taxon>Polypodiidae</taxon>
        <taxon>Polypodiales</taxon>
        <taxon>Pteridineae</taxon>
        <taxon>Pteridaceae</taxon>
        <taxon>Parkerioideae</taxon>
        <taxon>Ceratopteris</taxon>
    </lineage>
</organism>
<evidence type="ECO:0000313" key="2">
    <source>
        <dbReference type="Proteomes" id="UP000825935"/>
    </source>
</evidence>
<dbReference type="EMBL" id="CM035428">
    <property type="protein sequence ID" value="KAH7301595.1"/>
    <property type="molecule type" value="Genomic_DNA"/>
</dbReference>
<sequence>MDAQEERDGEREEMKHHQLLWTTVEMKSEQNAREREPRNVDFKEHCDKANTQRWERCNPLTFVF</sequence>
<comment type="caution">
    <text evidence="1">The sequence shown here is derived from an EMBL/GenBank/DDBJ whole genome shotgun (WGS) entry which is preliminary data.</text>
</comment>
<dbReference type="AlphaFoldDB" id="A0A8T2S166"/>
<name>A0A8T2S166_CERRI</name>
<accession>A0A8T2S166</accession>
<dbReference type="Proteomes" id="UP000825935">
    <property type="component" value="Chromosome 23"/>
</dbReference>
<gene>
    <name evidence="1" type="ORF">KP509_23G033500</name>
</gene>
<evidence type="ECO:0000313" key="1">
    <source>
        <dbReference type="EMBL" id="KAH7301595.1"/>
    </source>
</evidence>